<evidence type="ECO:0000313" key="4">
    <source>
        <dbReference type="Proteomes" id="UP001589595"/>
    </source>
</evidence>
<reference evidence="3" key="1">
    <citation type="submission" date="2024-09" db="EMBL/GenBank/DDBJ databases">
        <authorList>
            <person name="Sun Q."/>
        </authorList>
    </citation>
    <scope>NUCLEOTIDE SEQUENCE [LARGE SCALE GENOMIC DNA]</scope>
    <source>
        <strain evidence="3">JCM 31273</strain>
    </source>
</reference>
<dbReference type="Proteomes" id="UP001589595">
    <property type="component" value="Unassembled WGS sequence"/>
</dbReference>
<comment type="caution">
    <text evidence="3">The sequence shown here is derived from an EMBL/GenBank/DDBJ whole genome shotgun (WGS) entry which is preliminary data.</text>
</comment>
<name>A0ABD5MUU8_9EURY</name>
<feature type="domain" description="Halobacterial output" evidence="2">
    <location>
        <begin position="30"/>
        <end position="97"/>
    </location>
</feature>
<dbReference type="Pfam" id="PF18545">
    <property type="entry name" value="HalOD1"/>
    <property type="match status" value="1"/>
</dbReference>
<protein>
    <submittedName>
        <fullName evidence="3">HalOD1 output domain-containing protein</fullName>
    </submittedName>
</protein>
<accession>A0ABD5MUU8</accession>
<dbReference type="EMBL" id="JBHMAJ010000010">
    <property type="protein sequence ID" value="MFB9825761.1"/>
    <property type="molecule type" value="Genomic_DNA"/>
</dbReference>
<evidence type="ECO:0000259" key="2">
    <source>
        <dbReference type="Pfam" id="PF18545"/>
    </source>
</evidence>
<dbReference type="GeneID" id="67211742"/>
<dbReference type="RefSeq" id="WP_222921573.1">
    <property type="nucleotide sequence ID" value="NZ_CP082286.1"/>
</dbReference>
<keyword evidence="4" id="KW-1185">Reference proteome</keyword>
<dbReference type="InterPro" id="IPR040624">
    <property type="entry name" value="HalOD1"/>
</dbReference>
<gene>
    <name evidence="3" type="ORF">ACFFOL_16455</name>
</gene>
<dbReference type="AlphaFoldDB" id="A0ABD5MUU8"/>
<sequence length="101" mass="10966">MNPDPAESVSVSHDPETGEYSATFDPDAIDASIAVVEATAAIRREDPERHAPLFEVVDPDALDLLCSHGGDADTLVEFTYLRHRIRVRADGHISVVPLSND</sequence>
<evidence type="ECO:0000313" key="3">
    <source>
        <dbReference type="EMBL" id="MFB9825761.1"/>
    </source>
</evidence>
<proteinExistence type="predicted"/>
<feature type="region of interest" description="Disordered" evidence="1">
    <location>
        <begin position="1"/>
        <end position="23"/>
    </location>
</feature>
<organism evidence="3 4">
    <name type="scientific">Halobaculum roseum</name>
    <dbReference type="NCBI Taxonomy" id="2175149"/>
    <lineage>
        <taxon>Archaea</taxon>
        <taxon>Methanobacteriati</taxon>
        <taxon>Methanobacteriota</taxon>
        <taxon>Stenosarchaea group</taxon>
        <taxon>Halobacteria</taxon>
        <taxon>Halobacteriales</taxon>
        <taxon>Haloferacaceae</taxon>
        <taxon>Halobaculum</taxon>
    </lineage>
</organism>
<evidence type="ECO:0000256" key="1">
    <source>
        <dbReference type="SAM" id="MobiDB-lite"/>
    </source>
</evidence>